<sequence>MRRKIFLAGILLLCIQLIMAQTVEVSGRVVDAQGNPIPGVSVTERGSRRGTSTDVNGNYKLSVKTGAVLTFTSVGFDRMQVTANTNTVNITLTASDQALNEVVVTALGIKKEKKALGYAVATVDKKALELRPDGDVGRLLNGKAPGVNILGTSGLSGSGTNINIRGISSLTGGTQPLFVVDGVPFDAATNNQFGFTQNSSTSSRFLDLDPNNIENISVLKGLSASVLYGELGRNGVILVTTKNGSGRKPKKGMEVTASQSYFLNKVANLPEYQDSYGAGFENSVGAAFYSNWGGRLEGQEYAHPYSRAALNAAFPEYVGATAIYKPYNSVENFFRDGVVSTTAVNVSGATQNTTLNANFGYLDDVGFTPGNRLIRNTVGMGGTAKLSNNFTLSGTINYVKTDMKTPPNGTSFGSGSDFGSVFGDIIYTPRNIDLMGWPYQNPIDGSSVYYRGGNDIQNPRWTVNNAFVGSKVQRTYGNLMLKYDIMKGLSASYRFGYDNYSEYQFYSVNKGAADGFPLGIHQTTNASNQILNHDFFLNYLTDLGDNWDLTVDLGINSVERTYQQSGLRSTNQLVFGLFDHDNFVNYSPNGLDYLVKSQSMGIYANASIGYKQFLYVNLGGRNGWSSTLEKANRSLFYPSVSASFIPTSAFAGLQNSNFLNYLKIRAGLATSARFPDPYNTRPSLVIGSQSFVDRSGNVVNTNQFSTRLPNPDLKPELLKEYELGLEGRIIDNRINFDITVYSRIAKDQILSRDLDPSTGFNVTSINAGKVRNQGVEVGLGYNVVRNRNWNWQLDGVLTLNRNKVLDLPDEIENLVLSGFTDLGNFAIEGYPVNIIQGSSNQRDAKSGKPVIGPNGDYVINNDLTIIGDPNPDYKLTGISTLSYKGFSFRMQWDYTHGGDIYSRSAATLLARGVTKDTDFDRYQMFILEGVDASGNPNTVQSSATSLFFNNYLGADENNMWDASVIRLREASLSYNLDEKLLKKTPFGSLSITISGQNLWYNGINMPKYTNVDPETSSLGVGNGMGFELLTGPTSKRYGASLRASF</sequence>
<dbReference type="Pfam" id="PF00593">
    <property type="entry name" value="TonB_dep_Rec_b-barrel"/>
    <property type="match status" value="1"/>
</dbReference>
<feature type="domain" description="TonB-dependent receptor plug" evidence="12">
    <location>
        <begin position="114"/>
        <end position="236"/>
    </location>
</feature>
<dbReference type="PROSITE" id="PS51450">
    <property type="entry name" value="LRR"/>
    <property type="match status" value="1"/>
</dbReference>
<comment type="caution">
    <text evidence="13">The sequence shown here is derived from an EMBL/GenBank/DDBJ whole genome shotgun (WGS) entry which is preliminary data.</text>
</comment>
<dbReference type="InterPro" id="IPR039426">
    <property type="entry name" value="TonB-dep_rcpt-like"/>
</dbReference>
<keyword evidence="7 8" id="KW-0998">Cell outer membrane</keyword>
<evidence type="ECO:0000313" key="13">
    <source>
        <dbReference type="EMBL" id="MBC6491656.1"/>
    </source>
</evidence>
<dbReference type="InterPro" id="IPR037066">
    <property type="entry name" value="Plug_dom_sf"/>
</dbReference>
<dbReference type="Gene3D" id="2.40.170.20">
    <property type="entry name" value="TonB-dependent receptor, beta-barrel domain"/>
    <property type="match status" value="1"/>
</dbReference>
<comment type="subcellular location">
    <subcellularLocation>
        <location evidence="1 8">Cell outer membrane</location>
        <topology evidence="1 8">Multi-pass membrane protein</topology>
    </subcellularLocation>
</comment>
<dbReference type="EMBL" id="MBUA01000023">
    <property type="protein sequence ID" value="MBC6491656.1"/>
    <property type="molecule type" value="Genomic_DNA"/>
</dbReference>
<keyword evidence="10" id="KW-0732">Signal</keyword>
<reference evidence="13 14" key="1">
    <citation type="submission" date="2016-07" db="EMBL/GenBank/DDBJ databases">
        <title>Genome analysis of Flavihumibacter stibioxidans YS-17.</title>
        <authorList>
            <person name="Shi K."/>
            <person name="Han Y."/>
            <person name="Wang G."/>
        </authorList>
    </citation>
    <scope>NUCLEOTIDE SEQUENCE [LARGE SCALE GENOMIC DNA]</scope>
    <source>
        <strain evidence="13 14">YS-17</strain>
    </source>
</reference>
<dbReference type="Gene3D" id="2.60.40.1120">
    <property type="entry name" value="Carboxypeptidase-like, regulatory domain"/>
    <property type="match status" value="1"/>
</dbReference>
<dbReference type="InterPro" id="IPR012910">
    <property type="entry name" value="Plug_dom"/>
</dbReference>
<organism evidence="13 14">
    <name type="scientific">Flavihumibacter stibioxidans</name>
    <dbReference type="NCBI Taxonomy" id="1834163"/>
    <lineage>
        <taxon>Bacteria</taxon>
        <taxon>Pseudomonadati</taxon>
        <taxon>Bacteroidota</taxon>
        <taxon>Chitinophagia</taxon>
        <taxon>Chitinophagales</taxon>
        <taxon>Chitinophagaceae</taxon>
        <taxon>Flavihumibacter</taxon>
    </lineage>
</organism>
<dbReference type="InterPro" id="IPR008969">
    <property type="entry name" value="CarboxyPept-like_regulatory"/>
</dbReference>
<dbReference type="PROSITE" id="PS52016">
    <property type="entry name" value="TONB_DEPENDENT_REC_3"/>
    <property type="match status" value="1"/>
</dbReference>
<feature type="signal peptide" evidence="10">
    <location>
        <begin position="1"/>
        <end position="20"/>
    </location>
</feature>
<proteinExistence type="inferred from homology"/>
<dbReference type="SUPFAM" id="SSF56935">
    <property type="entry name" value="Porins"/>
    <property type="match status" value="1"/>
</dbReference>
<keyword evidence="4 8" id="KW-0812">Transmembrane</keyword>
<keyword evidence="14" id="KW-1185">Reference proteome</keyword>
<evidence type="ECO:0000259" key="12">
    <source>
        <dbReference type="Pfam" id="PF07715"/>
    </source>
</evidence>
<evidence type="ECO:0000256" key="4">
    <source>
        <dbReference type="ARBA" id="ARBA00022692"/>
    </source>
</evidence>
<accession>A0ABR7M9G5</accession>
<dbReference type="InterPro" id="IPR036942">
    <property type="entry name" value="Beta-barrel_TonB_sf"/>
</dbReference>
<evidence type="ECO:0000256" key="7">
    <source>
        <dbReference type="ARBA" id="ARBA00023237"/>
    </source>
</evidence>
<keyword evidence="2 8" id="KW-0813">Transport</keyword>
<feature type="chain" id="PRO_5046780820" description="SusC/RagA family TonB-linked outer membrane protein" evidence="10">
    <location>
        <begin position="21"/>
        <end position="1045"/>
    </location>
</feature>
<evidence type="ECO:0000313" key="14">
    <source>
        <dbReference type="Proteomes" id="UP000765802"/>
    </source>
</evidence>
<evidence type="ECO:0000256" key="5">
    <source>
        <dbReference type="ARBA" id="ARBA00023077"/>
    </source>
</evidence>
<evidence type="ECO:0000256" key="9">
    <source>
        <dbReference type="RuleBase" id="RU003357"/>
    </source>
</evidence>
<dbReference type="Proteomes" id="UP000765802">
    <property type="component" value="Unassembled WGS sequence"/>
</dbReference>
<dbReference type="SUPFAM" id="SSF49464">
    <property type="entry name" value="Carboxypeptidase regulatory domain-like"/>
    <property type="match status" value="1"/>
</dbReference>
<evidence type="ECO:0000256" key="3">
    <source>
        <dbReference type="ARBA" id="ARBA00022452"/>
    </source>
</evidence>
<comment type="similarity">
    <text evidence="8 9">Belongs to the TonB-dependent receptor family.</text>
</comment>
<evidence type="ECO:0000256" key="1">
    <source>
        <dbReference type="ARBA" id="ARBA00004571"/>
    </source>
</evidence>
<dbReference type="NCBIfam" id="TIGR04056">
    <property type="entry name" value="OMP_RagA_SusC"/>
    <property type="match status" value="1"/>
</dbReference>
<evidence type="ECO:0000256" key="2">
    <source>
        <dbReference type="ARBA" id="ARBA00022448"/>
    </source>
</evidence>
<dbReference type="Gene3D" id="2.170.130.10">
    <property type="entry name" value="TonB-dependent receptor, plug domain"/>
    <property type="match status" value="1"/>
</dbReference>
<dbReference type="RefSeq" id="WP_187256980.1">
    <property type="nucleotide sequence ID" value="NZ_JBHULF010000007.1"/>
</dbReference>
<dbReference type="Pfam" id="PF07715">
    <property type="entry name" value="Plug"/>
    <property type="match status" value="1"/>
</dbReference>
<evidence type="ECO:0000256" key="6">
    <source>
        <dbReference type="ARBA" id="ARBA00023136"/>
    </source>
</evidence>
<gene>
    <name evidence="13" type="ORF">BC349_11390</name>
</gene>
<dbReference type="Pfam" id="PF13715">
    <property type="entry name" value="CarbopepD_reg_2"/>
    <property type="match status" value="1"/>
</dbReference>
<evidence type="ECO:0000256" key="8">
    <source>
        <dbReference type="PROSITE-ProRule" id="PRU01360"/>
    </source>
</evidence>
<feature type="domain" description="TonB-dependent receptor-like beta-barrel" evidence="11">
    <location>
        <begin position="437"/>
        <end position="899"/>
    </location>
</feature>
<dbReference type="InterPro" id="IPR001611">
    <property type="entry name" value="Leu-rich_rpt"/>
</dbReference>
<dbReference type="InterPro" id="IPR000531">
    <property type="entry name" value="Beta-barrel_TonB"/>
</dbReference>
<dbReference type="InterPro" id="IPR023996">
    <property type="entry name" value="TonB-dep_OMP_SusC/RagA"/>
</dbReference>
<keyword evidence="5 9" id="KW-0798">TonB box</keyword>
<name>A0ABR7M9G5_9BACT</name>
<evidence type="ECO:0000256" key="10">
    <source>
        <dbReference type="SAM" id="SignalP"/>
    </source>
</evidence>
<evidence type="ECO:0000259" key="11">
    <source>
        <dbReference type="Pfam" id="PF00593"/>
    </source>
</evidence>
<protein>
    <recommendedName>
        <fullName evidence="15">SusC/RagA family TonB-linked outer membrane protein</fullName>
    </recommendedName>
</protein>
<evidence type="ECO:0008006" key="15">
    <source>
        <dbReference type="Google" id="ProtNLM"/>
    </source>
</evidence>
<keyword evidence="6 8" id="KW-0472">Membrane</keyword>
<keyword evidence="3 8" id="KW-1134">Transmembrane beta strand</keyword>